<dbReference type="Gene3D" id="2.60.20.10">
    <property type="entry name" value="Crystallins"/>
    <property type="match status" value="1"/>
</dbReference>
<sequence length="142" mass="15975">MNKTVHALRLTAVVAASMAMVFTAAGSSSASQFNSFCEAKEVCIYRDSNLNGAWIDHQYADPNYWNNTWTVIYPEESTNDRASSLDSWDPNWKVRFFTNSNYGGSWQTLPEYGRANSVSYNDQYSSHCWNDGGVGGYSQCDF</sequence>
<accession>A0ABU8UBR9</accession>
<protein>
    <submittedName>
        <fullName evidence="2">Peptidase inhibitor family I36 protein</fullName>
    </submittedName>
</protein>
<keyword evidence="1" id="KW-0732">Signal</keyword>
<feature type="signal peptide" evidence="1">
    <location>
        <begin position="1"/>
        <end position="30"/>
    </location>
</feature>
<dbReference type="EMBL" id="JBBKAM010000002">
    <property type="protein sequence ID" value="MEJ8645341.1"/>
    <property type="molecule type" value="Genomic_DNA"/>
</dbReference>
<proteinExistence type="predicted"/>
<gene>
    <name evidence="2" type="ORF">WKI68_37275</name>
</gene>
<keyword evidence="3" id="KW-1185">Reference proteome</keyword>
<dbReference type="Pfam" id="PF03995">
    <property type="entry name" value="Inhibitor_I36"/>
    <property type="match status" value="1"/>
</dbReference>
<evidence type="ECO:0000313" key="2">
    <source>
        <dbReference type="EMBL" id="MEJ8645341.1"/>
    </source>
</evidence>
<dbReference type="Proteomes" id="UP001382904">
    <property type="component" value="Unassembled WGS sequence"/>
</dbReference>
<feature type="chain" id="PRO_5047456914" evidence="1">
    <location>
        <begin position="31"/>
        <end position="142"/>
    </location>
</feature>
<name>A0ABU8UBR9_9ACTN</name>
<organism evidence="2 3">
    <name type="scientific">Streptomyces caledonius</name>
    <dbReference type="NCBI Taxonomy" id="3134107"/>
    <lineage>
        <taxon>Bacteria</taxon>
        <taxon>Bacillati</taxon>
        <taxon>Actinomycetota</taxon>
        <taxon>Actinomycetes</taxon>
        <taxon>Kitasatosporales</taxon>
        <taxon>Streptomycetaceae</taxon>
        <taxon>Streptomyces</taxon>
    </lineage>
</organism>
<evidence type="ECO:0000256" key="1">
    <source>
        <dbReference type="SAM" id="SignalP"/>
    </source>
</evidence>
<reference evidence="2 3" key="1">
    <citation type="submission" date="2024-03" db="EMBL/GenBank/DDBJ databases">
        <title>Novel Streptomyces species of biotechnological and ecological value are a feature of Machair soil.</title>
        <authorList>
            <person name="Prole J.R."/>
            <person name="Goodfellow M."/>
            <person name="Allenby N."/>
            <person name="Ward A.C."/>
        </authorList>
    </citation>
    <scope>NUCLEOTIDE SEQUENCE [LARGE SCALE GENOMIC DNA]</scope>
    <source>
        <strain evidence="2 3">MS1.HAVA.3</strain>
    </source>
</reference>
<evidence type="ECO:0000313" key="3">
    <source>
        <dbReference type="Proteomes" id="UP001382904"/>
    </source>
</evidence>
<comment type="caution">
    <text evidence="2">The sequence shown here is derived from an EMBL/GenBank/DDBJ whole genome shotgun (WGS) entry which is preliminary data.</text>
</comment>